<dbReference type="Proteomes" id="UP000499080">
    <property type="component" value="Unassembled WGS sequence"/>
</dbReference>
<sequence length="811" mass="93891">MELEKNKKKRSVIRQLTTKLLTKIEVSHSKTDIAMDEKLENLRDFSVQLAEKLTELKHLDSQIETDTSVDELEDEIIQSQEYQEKAILWRGRLQRFINQHTGNHEAVAIQNETSNNRTVPETKVMKMPFLQMSTFYGDSSKWLHFWNQFECTIYNNGNLSKTEQFTYMKSLLSGNALSAISGFVLSDRNYDSSIEILKDVRNISNVKALRKLFDECEIQIRSLESLDVTSGSYGNLLCPIILQKFPEELNFEFNRNRKEQSKFDITELIEFLRREINCREAANLMNYSKTFQRQDTKKGRNQWNNSEFKPKIASASTLSTMNFKCIFCNKNHGKFKCEELDAEKKREFLKHNGRCFLCFGQRHLGIFCSNKHLSSKKCRGKPHHESICLKPKMPIPSEISDKEESAEISQNSSATTGSDVILQTVYAVGEGKRKNCILRCLLDGGSQVSFIREDISKKLELPSKGYSNLNIHTFSEKNGKHWRQRKVELTLRNINDPDKFIILDVIEAPVITTAEIKPPDENIKSQLKGLGISLMTHPSADQESISVLIGADCLWKIAKEEIKRINEDAVALDTIFGWCIQGRFSLSELNSEESICSNLLVEEKLSRTLESFWNIESLGVNSPDERLENKEALRLFENSPIRPIQQNNDRYEVRLPWINENVILHDNYANAERRFFNLLQQFHSNLNFYKEYKQVLNDQIKDGIIEKIDPNASQGERIYYIPHRAVLRKNHSFTKLRVVYNASSKDKNRKSLNDCLLQGPNLVPELLKVLLKFRLHRIVFTADIQKAFLQLSVSCEDRDAMRFLRIHDDSN</sequence>
<name>A0A4Y2KR70_ARAVE</name>
<gene>
    <name evidence="1" type="ORF">AVEN_31095_1</name>
</gene>
<comment type="caution">
    <text evidence="1">The sequence shown here is derived from an EMBL/GenBank/DDBJ whole genome shotgun (WGS) entry which is preliminary data.</text>
</comment>
<accession>A0A4Y2KR70</accession>
<dbReference type="OrthoDB" id="8061640at2759"/>
<dbReference type="PANTHER" id="PTHR47331:SF5">
    <property type="entry name" value="RIBONUCLEASE H"/>
    <property type="match status" value="1"/>
</dbReference>
<dbReference type="GO" id="GO:0071897">
    <property type="term" value="P:DNA biosynthetic process"/>
    <property type="evidence" value="ECO:0007669"/>
    <property type="project" value="UniProtKB-ARBA"/>
</dbReference>
<dbReference type="PANTHER" id="PTHR47331">
    <property type="entry name" value="PHD-TYPE DOMAIN-CONTAINING PROTEIN"/>
    <property type="match status" value="1"/>
</dbReference>
<protein>
    <submittedName>
        <fullName evidence="1">Uncharacterized protein</fullName>
    </submittedName>
</protein>
<dbReference type="InterPro" id="IPR005312">
    <property type="entry name" value="DUF1759"/>
</dbReference>
<dbReference type="EMBL" id="BGPR01004906">
    <property type="protein sequence ID" value="GBN04672.1"/>
    <property type="molecule type" value="Genomic_DNA"/>
</dbReference>
<dbReference type="CDD" id="cd00303">
    <property type="entry name" value="retropepsin_like"/>
    <property type="match status" value="1"/>
</dbReference>
<dbReference type="InterPro" id="IPR043502">
    <property type="entry name" value="DNA/RNA_pol_sf"/>
</dbReference>
<organism evidence="1 2">
    <name type="scientific">Araneus ventricosus</name>
    <name type="common">Orbweaver spider</name>
    <name type="synonym">Epeira ventricosa</name>
    <dbReference type="NCBI Taxonomy" id="182803"/>
    <lineage>
        <taxon>Eukaryota</taxon>
        <taxon>Metazoa</taxon>
        <taxon>Ecdysozoa</taxon>
        <taxon>Arthropoda</taxon>
        <taxon>Chelicerata</taxon>
        <taxon>Arachnida</taxon>
        <taxon>Araneae</taxon>
        <taxon>Araneomorphae</taxon>
        <taxon>Entelegynae</taxon>
        <taxon>Araneoidea</taxon>
        <taxon>Araneidae</taxon>
        <taxon>Araneus</taxon>
    </lineage>
</organism>
<dbReference type="SUPFAM" id="SSF56672">
    <property type="entry name" value="DNA/RNA polymerases"/>
    <property type="match status" value="1"/>
</dbReference>
<dbReference type="Pfam" id="PF03564">
    <property type="entry name" value="DUF1759"/>
    <property type="match status" value="1"/>
</dbReference>
<proteinExistence type="predicted"/>
<evidence type="ECO:0000313" key="1">
    <source>
        <dbReference type="EMBL" id="GBN04672.1"/>
    </source>
</evidence>
<reference evidence="1 2" key="1">
    <citation type="journal article" date="2019" name="Sci. Rep.">
        <title>Orb-weaving spider Araneus ventricosus genome elucidates the spidroin gene catalogue.</title>
        <authorList>
            <person name="Kono N."/>
            <person name="Nakamura H."/>
            <person name="Ohtoshi R."/>
            <person name="Moran D.A.P."/>
            <person name="Shinohara A."/>
            <person name="Yoshida Y."/>
            <person name="Fujiwara M."/>
            <person name="Mori M."/>
            <person name="Tomita M."/>
            <person name="Arakawa K."/>
        </authorList>
    </citation>
    <scope>NUCLEOTIDE SEQUENCE [LARGE SCALE GENOMIC DNA]</scope>
</reference>
<keyword evidence="2" id="KW-1185">Reference proteome</keyword>
<evidence type="ECO:0000313" key="2">
    <source>
        <dbReference type="Proteomes" id="UP000499080"/>
    </source>
</evidence>
<dbReference type="AlphaFoldDB" id="A0A4Y2KR70"/>